<dbReference type="Proteomes" id="UP001163262">
    <property type="component" value="Chromosome"/>
</dbReference>
<dbReference type="AlphaFoldDB" id="A0A2X2TNR1"/>
<dbReference type="EMBL" id="UARG01000017">
    <property type="protein sequence ID" value="SQA78010.1"/>
    <property type="molecule type" value="Genomic_DNA"/>
</dbReference>
<evidence type="ECO:0000313" key="5">
    <source>
        <dbReference type="Proteomes" id="UP000276733"/>
    </source>
</evidence>
<dbReference type="Proteomes" id="UP000249891">
    <property type="component" value="Unassembled WGS sequence"/>
</dbReference>
<dbReference type="EMBL" id="UYIQ01000001">
    <property type="protein sequence ID" value="VDG81686.1"/>
    <property type="molecule type" value="Genomic_DNA"/>
</dbReference>
<dbReference type="EMBL" id="CP110230">
    <property type="protein sequence ID" value="UZD40093.1"/>
    <property type="molecule type" value="Genomic_DNA"/>
</dbReference>
<evidence type="ECO:0000313" key="1">
    <source>
        <dbReference type="EMBL" id="SQA78010.1"/>
    </source>
</evidence>
<reference evidence="1 4" key="1">
    <citation type="submission" date="2018-06" db="EMBL/GenBank/DDBJ databases">
        <authorList>
            <consortium name="Pathogen Informatics"/>
            <person name="Doyle S."/>
        </authorList>
    </citation>
    <scope>NUCLEOTIDE SEQUENCE [LARGE SCALE GENOMIC DNA]</scope>
    <source>
        <strain evidence="1 4">NCTC11546</strain>
    </source>
</reference>
<evidence type="ECO:0000313" key="4">
    <source>
        <dbReference type="Proteomes" id="UP000249891"/>
    </source>
</evidence>
<evidence type="ECO:0008006" key="6">
    <source>
        <dbReference type="Google" id="ProtNLM"/>
    </source>
</evidence>
<name>A0A2X2TNR1_CAPOC</name>
<proteinExistence type="predicted"/>
<accession>A0A2X2TNR1</accession>
<evidence type="ECO:0000313" key="3">
    <source>
        <dbReference type="EMBL" id="VDG81686.1"/>
    </source>
</evidence>
<reference evidence="3 5" key="2">
    <citation type="submission" date="2018-11" db="EMBL/GenBank/DDBJ databases">
        <authorList>
            <consortium name="Pathogen Informatics"/>
        </authorList>
    </citation>
    <scope>NUCLEOTIDE SEQUENCE [LARGE SCALE GENOMIC DNA]</scope>
    <source>
        <strain evidence="3 5">NCTC11458</strain>
    </source>
</reference>
<dbReference type="RefSeq" id="WP_009422413.1">
    <property type="nucleotide sequence ID" value="NZ_CAJPNJ010000011.1"/>
</dbReference>
<dbReference type="Proteomes" id="UP000276733">
    <property type="component" value="Unassembled WGS sequence"/>
</dbReference>
<evidence type="ECO:0000313" key="2">
    <source>
        <dbReference type="EMBL" id="UZD40093.1"/>
    </source>
</evidence>
<gene>
    <name evidence="3" type="ORF">NCTC11458_00979</name>
    <name evidence="1" type="ORF">NCTC11546_01236</name>
    <name evidence="2" type="ORF">OL231_07845</name>
</gene>
<reference evidence="2" key="3">
    <citation type="submission" date="2022-10" db="EMBL/GenBank/DDBJ databases">
        <title>Complete genome sequence of Capnocytophaga ochracea KCOM 2812 isolated from actinomycosis lesion.</title>
        <authorList>
            <person name="Kook J.-K."/>
            <person name="Park S.-N."/>
            <person name="Lim Y.K."/>
        </authorList>
    </citation>
    <scope>NUCLEOTIDE SEQUENCE</scope>
    <source>
        <strain evidence="2">KCOM 28121</strain>
    </source>
</reference>
<organism evidence="1 4">
    <name type="scientific">Capnocytophaga ochracea</name>
    <dbReference type="NCBI Taxonomy" id="1018"/>
    <lineage>
        <taxon>Bacteria</taxon>
        <taxon>Pseudomonadati</taxon>
        <taxon>Bacteroidota</taxon>
        <taxon>Flavobacteriia</taxon>
        <taxon>Flavobacteriales</taxon>
        <taxon>Flavobacteriaceae</taxon>
        <taxon>Capnocytophaga</taxon>
    </lineage>
</organism>
<protein>
    <recommendedName>
        <fullName evidence="6">STAS/SEC14 domain-containing protein</fullName>
    </recommendedName>
</protein>
<sequence length="105" mass="12376">MKETTVITLTKTQLPSWIADFNTNETLKKQHIIITLPEEEHWLKKDLKPLVVFAQQHNQQHHKSVVVVQRALALEDFELTLHIAPTLQEAYDLIELDEIERDLWK</sequence>